<dbReference type="EMBL" id="QEAQ01000034">
    <property type="protein sequence ID" value="TPX58586.1"/>
    <property type="molecule type" value="Genomic_DNA"/>
</dbReference>
<comment type="similarity">
    <text evidence="2">Belongs to the CorA metal ion transporter (MIT) (TC 1.A.35) family.</text>
</comment>
<evidence type="ECO:0000256" key="10">
    <source>
        <dbReference type="SAM" id="MobiDB-lite"/>
    </source>
</evidence>
<dbReference type="AlphaFoldDB" id="A0A507E429"/>
<sequence>MPSTRAVRNLWTTATSSSSSLDKALNACTAALHKSKQSPRKQSQLCVVLASAHYPAASLEHLGRAVSDQFAPKCLIGAVVDSVAGTDGSSLGPGLSITLMDNDVKAECVGFMVNSDNVRHVKQKAVGRWPDLGRGFGTKGRDTDAEAFDLERFTTISMGGGNVELPEKLQRILPSSEETALLLTFSDKEPYQFLETLDLSFPKATKIGLMGTMTPFVNGRPHTLYYNDKVLSGGLVGAAFVSKTLRASEKVSFAGLEALGEPLTITSCRGNIILNIDDTNAAKELLARMNNREMTAGIAAERQLYVRVSRGETSAVYRLTGGDPSKGTLAVDTIKDLEIGMQIQFMQHMGAKASTNTMQGKALVFTCTDPDMPTQASTDSQTPSAHISSTLSAASEGGFFSGHAMDQTGALNALTGSLPCDVPYSRVALTFKESNRQAPRSARHFSSWSPSHALKTNLPNPPAIPEPTAPVNPLTAGPDGEDSLSTSVAFIYEDADSLGKLPDPALSLPGTKKTLKLRALIYDGEGILQEPVEGEFSKIGICKAHSLQPRDLRKMDNTYSEQTPIILVREKAILINLLQFKVLVKADMTILASKMGSDPYSPAFLQELGGKLKMKEGHYEFRALETVFLNVIAQLHAEQQAIFLRVNRTLKTLDDRIEEAELKGLLISRRKLDEFAVKVNSIRACFTAILNQDDDLAAMYLTDKARGRPRAISDHMEAELLFEHYLNLSDEVANATTQLSSNIAATQDIINIVLGSRRNQLIHYELMANLSMAAIAPAALMAGLFGMNIANGLEQDMHLFWGIFGGTFVVTGTVWFASVKKMWTMALAGGYRRQAPVKGSK</sequence>
<evidence type="ECO:0000313" key="14">
    <source>
        <dbReference type="Proteomes" id="UP000318582"/>
    </source>
</evidence>
<keyword evidence="5" id="KW-0460">Magnesium</keyword>
<comment type="subcellular location">
    <subcellularLocation>
        <location evidence="1">Membrane</location>
        <topology evidence="1">Multi-pass membrane protein</topology>
    </subcellularLocation>
</comment>
<dbReference type="GO" id="GO:0005743">
    <property type="term" value="C:mitochondrial inner membrane"/>
    <property type="evidence" value="ECO:0007669"/>
    <property type="project" value="TreeGrafter"/>
</dbReference>
<evidence type="ECO:0000256" key="4">
    <source>
        <dbReference type="ARBA" id="ARBA00022692"/>
    </source>
</evidence>
<keyword evidence="3" id="KW-0813">Transport</keyword>
<evidence type="ECO:0000256" key="7">
    <source>
        <dbReference type="ARBA" id="ARBA00022989"/>
    </source>
</evidence>
<keyword evidence="7 11" id="KW-1133">Transmembrane helix</keyword>
<gene>
    <name evidence="13" type="ORF">PhCBS80983_g03010</name>
</gene>
<evidence type="ECO:0000313" key="13">
    <source>
        <dbReference type="EMBL" id="TPX58586.1"/>
    </source>
</evidence>
<dbReference type="SMART" id="SM00897">
    <property type="entry name" value="FIST"/>
    <property type="match status" value="1"/>
</dbReference>
<dbReference type="CDD" id="cd12823">
    <property type="entry name" value="Mrs2_Mfm1p-like"/>
    <property type="match status" value="1"/>
</dbReference>
<evidence type="ECO:0000256" key="6">
    <source>
        <dbReference type="ARBA" id="ARBA00022946"/>
    </source>
</evidence>
<evidence type="ECO:0000256" key="9">
    <source>
        <dbReference type="ARBA" id="ARBA00023136"/>
    </source>
</evidence>
<organism evidence="13 14">
    <name type="scientific">Powellomyces hirtus</name>
    <dbReference type="NCBI Taxonomy" id="109895"/>
    <lineage>
        <taxon>Eukaryota</taxon>
        <taxon>Fungi</taxon>
        <taxon>Fungi incertae sedis</taxon>
        <taxon>Chytridiomycota</taxon>
        <taxon>Chytridiomycota incertae sedis</taxon>
        <taxon>Chytridiomycetes</taxon>
        <taxon>Spizellomycetales</taxon>
        <taxon>Powellomycetaceae</taxon>
        <taxon>Powellomyces</taxon>
    </lineage>
</organism>
<feature type="transmembrane region" description="Helical" evidence="11">
    <location>
        <begin position="766"/>
        <end position="787"/>
    </location>
</feature>
<dbReference type="InterPro" id="IPR039204">
    <property type="entry name" value="MRS2-like"/>
</dbReference>
<keyword evidence="14" id="KW-1185">Reference proteome</keyword>
<evidence type="ECO:0000259" key="12">
    <source>
        <dbReference type="SMART" id="SM00897"/>
    </source>
</evidence>
<dbReference type="Proteomes" id="UP000318582">
    <property type="component" value="Unassembled WGS sequence"/>
</dbReference>
<dbReference type="Pfam" id="PF08495">
    <property type="entry name" value="FIST"/>
    <property type="match status" value="1"/>
</dbReference>
<feature type="domain" description="FIST" evidence="12">
    <location>
        <begin position="44"/>
        <end position="280"/>
    </location>
</feature>
<keyword evidence="4 11" id="KW-0812">Transmembrane</keyword>
<evidence type="ECO:0000256" key="8">
    <source>
        <dbReference type="ARBA" id="ARBA00023065"/>
    </source>
</evidence>
<dbReference type="PANTHER" id="PTHR13890">
    <property type="entry name" value="RNA SPLICING PROTEIN MRS2, MITOCHONDRIAL"/>
    <property type="match status" value="1"/>
</dbReference>
<keyword evidence="8" id="KW-0406">Ion transport</keyword>
<dbReference type="Gene3D" id="1.20.58.340">
    <property type="entry name" value="Magnesium transport protein CorA, transmembrane region"/>
    <property type="match status" value="1"/>
</dbReference>
<evidence type="ECO:0000256" key="1">
    <source>
        <dbReference type="ARBA" id="ARBA00004141"/>
    </source>
</evidence>
<keyword evidence="6" id="KW-0809">Transit peptide</keyword>
<dbReference type="GO" id="GO:0045016">
    <property type="term" value="P:mitochondrial magnesium ion transmembrane transport"/>
    <property type="evidence" value="ECO:0007669"/>
    <property type="project" value="TreeGrafter"/>
</dbReference>
<comment type="caution">
    <text evidence="13">The sequence shown here is derived from an EMBL/GenBank/DDBJ whole genome shotgun (WGS) entry which is preliminary data.</text>
</comment>
<dbReference type="GO" id="GO:0015095">
    <property type="term" value="F:magnesium ion transmembrane transporter activity"/>
    <property type="evidence" value="ECO:0007669"/>
    <property type="project" value="TreeGrafter"/>
</dbReference>
<dbReference type="InterPro" id="IPR013702">
    <property type="entry name" value="FIST_domain_N"/>
</dbReference>
<protein>
    <recommendedName>
        <fullName evidence="12">FIST domain-containing protein</fullName>
    </recommendedName>
</protein>
<reference evidence="13 14" key="1">
    <citation type="journal article" date="2019" name="Sci. Rep.">
        <title>Comparative genomics of chytrid fungi reveal insights into the obligate biotrophic and pathogenic lifestyle of Synchytrium endobioticum.</title>
        <authorList>
            <person name="van de Vossenberg B.T.L.H."/>
            <person name="Warris S."/>
            <person name="Nguyen H.D.T."/>
            <person name="van Gent-Pelzer M.P.E."/>
            <person name="Joly D.L."/>
            <person name="van de Geest H.C."/>
            <person name="Bonants P.J.M."/>
            <person name="Smith D.S."/>
            <person name="Levesque C.A."/>
            <person name="van der Lee T.A.J."/>
        </authorList>
    </citation>
    <scope>NUCLEOTIDE SEQUENCE [LARGE SCALE GENOMIC DNA]</scope>
    <source>
        <strain evidence="13 14">CBS 809.83</strain>
    </source>
</reference>
<dbReference type="Gene3D" id="2.40.128.330">
    <property type="match status" value="1"/>
</dbReference>
<evidence type="ECO:0000256" key="3">
    <source>
        <dbReference type="ARBA" id="ARBA00022448"/>
    </source>
</evidence>
<feature type="region of interest" description="Disordered" evidence="10">
    <location>
        <begin position="435"/>
        <end position="480"/>
    </location>
</feature>
<accession>A0A507E429</accession>
<evidence type="ECO:0000256" key="2">
    <source>
        <dbReference type="ARBA" id="ARBA00009765"/>
    </source>
</evidence>
<keyword evidence="9 11" id="KW-0472">Membrane</keyword>
<feature type="compositionally biased region" description="Pro residues" evidence="10">
    <location>
        <begin position="459"/>
        <end position="470"/>
    </location>
</feature>
<name>A0A507E429_9FUNG</name>
<evidence type="ECO:0000256" key="5">
    <source>
        <dbReference type="ARBA" id="ARBA00022842"/>
    </source>
</evidence>
<feature type="transmembrane region" description="Helical" evidence="11">
    <location>
        <begin position="799"/>
        <end position="817"/>
    </location>
</feature>
<dbReference type="PANTHER" id="PTHR13890:SF0">
    <property type="entry name" value="MAGNESIUM TRANSPORTER MRS2 HOMOLOG, MITOCHONDRIAL"/>
    <property type="match status" value="1"/>
</dbReference>
<dbReference type="Pfam" id="PF22099">
    <property type="entry name" value="MRS2-like"/>
    <property type="match status" value="1"/>
</dbReference>
<proteinExistence type="inferred from homology"/>
<dbReference type="STRING" id="109895.A0A507E429"/>
<evidence type="ECO:0000256" key="11">
    <source>
        <dbReference type="SAM" id="Phobius"/>
    </source>
</evidence>